<sequence>MNTCIALEIWSNGFFVASKNSVVWLFATTNCPNDLIIHYALRCFHLDLLFINMP</sequence>
<dbReference type="AlphaFoldDB" id="A0A242MZM3"/>
<organism evidence="1 2">
    <name type="scientific">Caballeronia sordidicola</name>
    <name type="common">Burkholderia sordidicola</name>
    <dbReference type="NCBI Taxonomy" id="196367"/>
    <lineage>
        <taxon>Bacteria</taxon>
        <taxon>Pseudomonadati</taxon>
        <taxon>Pseudomonadota</taxon>
        <taxon>Betaproteobacteria</taxon>
        <taxon>Burkholderiales</taxon>
        <taxon>Burkholderiaceae</taxon>
        <taxon>Caballeronia</taxon>
    </lineage>
</organism>
<reference evidence="1 2" key="1">
    <citation type="submission" date="2017-03" db="EMBL/GenBank/DDBJ databases">
        <title>Genome analysis of strain PAMC 26510.</title>
        <authorList>
            <person name="Oh H.-M."/>
            <person name="Yang J.-A."/>
        </authorList>
    </citation>
    <scope>NUCLEOTIDE SEQUENCE [LARGE SCALE GENOMIC DNA]</scope>
    <source>
        <strain evidence="1 2">PAMC 26510</strain>
    </source>
</reference>
<accession>A0A242MZM3</accession>
<protein>
    <submittedName>
        <fullName evidence="1">Uncharacterized protein</fullName>
    </submittedName>
</protein>
<evidence type="ECO:0000313" key="2">
    <source>
        <dbReference type="Proteomes" id="UP000194546"/>
    </source>
</evidence>
<gene>
    <name evidence="1" type="ORF">PAMC26510_10780</name>
</gene>
<evidence type="ECO:0000313" key="1">
    <source>
        <dbReference type="EMBL" id="OTP76881.1"/>
    </source>
</evidence>
<name>A0A242MZM3_CABSO</name>
<dbReference type="EMBL" id="NBTY01000055">
    <property type="protein sequence ID" value="OTP76881.1"/>
    <property type="molecule type" value="Genomic_DNA"/>
</dbReference>
<dbReference type="Proteomes" id="UP000194546">
    <property type="component" value="Unassembled WGS sequence"/>
</dbReference>
<comment type="caution">
    <text evidence="1">The sequence shown here is derived from an EMBL/GenBank/DDBJ whole genome shotgun (WGS) entry which is preliminary data.</text>
</comment>
<proteinExistence type="predicted"/>